<feature type="compositionally biased region" description="Low complexity" evidence="1">
    <location>
        <begin position="248"/>
        <end position="260"/>
    </location>
</feature>
<accession>A0AAQ3U6J4</accession>
<keyword evidence="3" id="KW-1185">Reference proteome</keyword>
<feature type="region of interest" description="Disordered" evidence="1">
    <location>
        <begin position="248"/>
        <end position="273"/>
    </location>
</feature>
<evidence type="ECO:0000313" key="3">
    <source>
        <dbReference type="Proteomes" id="UP001341281"/>
    </source>
</evidence>
<proteinExistence type="predicted"/>
<organism evidence="2 3">
    <name type="scientific">Paspalum notatum var. saurae</name>
    <dbReference type="NCBI Taxonomy" id="547442"/>
    <lineage>
        <taxon>Eukaryota</taxon>
        <taxon>Viridiplantae</taxon>
        <taxon>Streptophyta</taxon>
        <taxon>Embryophyta</taxon>
        <taxon>Tracheophyta</taxon>
        <taxon>Spermatophyta</taxon>
        <taxon>Magnoliopsida</taxon>
        <taxon>Liliopsida</taxon>
        <taxon>Poales</taxon>
        <taxon>Poaceae</taxon>
        <taxon>PACMAD clade</taxon>
        <taxon>Panicoideae</taxon>
        <taxon>Andropogonodae</taxon>
        <taxon>Paspaleae</taxon>
        <taxon>Paspalinae</taxon>
        <taxon>Paspalum</taxon>
    </lineage>
</organism>
<evidence type="ECO:0000313" key="2">
    <source>
        <dbReference type="EMBL" id="WVZ84200.1"/>
    </source>
</evidence>
<dbReference type="Proteomes" id="UP001341281">
    <property type="component" value="Chromosome 07"/>
</dbReference>
<name>A0AAQ3U6J4_PASNO</name>
<dbReference type="EMBL" id="CP144751">
    <property type="protein sequence ID" value="WVZ84200.1"/>
    <property type="molecule type" value="Genomic_DNA"/>
</dbReference>
<sequence length="273" mass="31414">MERARCISVCEEEGFFPMLLRETQQLFNLAGRPKYHGRMFLDGEEHKWLVRIHLEVTHAPKGWWSTAAVYEFRDACHMAAREMLRVLSSTYRALSRMSPMKFFPSVNKTTPRWVQQVSDLPQMKTVEDPIVAYLALYLHALDDEYDKLTLMYRKLEARYRASESLLTTCQQQLARRENEFNLRCPSCIHNLRTPLEGMTCPPTQPSQSPLGSVQFSLLEQWKAREQSLVSHLGREDRASMGAFLTLSSLGEGSSSQQPSQNEASIKLKPVQLE</sequence>
<protein>
    <submittedName>
        <fullName evidence="2">Uncharacterized protein</fullName>
    </submittedName>
</protein>
<dbReference type="AlphaFoldDB" id="A0AAQ3U6J4"/>
<evidence type="ECO:0000256" key="1">
    <source>
        <dbReference type="SAM" id="MobiDB-lite"/>
    </source>
</evidence>
<reference evidence="2 3" key="1">
    <citation type="submission" date="2024-02" db="EMBL/GenBank/DDBJ databases">
        <title>High-quality chromosome-scale genome assembly of Pensacola bahiagrass (Paspalum notatum Flugge var. saurae).</title>
        <authorList>
            <person name="Vega J.M."/>
            <person name="Podio M."/>
            <person name="Orjuela J."/>
            <person name="Siena L.A."/>
            <person name="Pessino S.C."/>
            <person name="Combes M.C."/>
            <person name="Mariac C."/>
            <person name="Albertini E."/>
            <person name="Pupilli F."/>
            <person name="Ortiz J.P.A."/>
            <person name="Leblanc O."/>
        </authorList>
    </citation>
    <scope>NUCLEOTIDE SEQUENCE [LARGE SCALE GENOMIC DNA]</scope>
    <source>
        <strain evidence="2">R1</strain>
        <tissue evidence="2">Leaf</tissue>
    </source>
</reference>
<gene>
    <name evidence="2" type="ORF">U9M48_031255</name>
</gene>